<evidence type="ECO:0000256" key="10">
    <source>
        <dbReference type="PIRSR" id="PIRSR604808-3"/>
    </source>
</evidence>
<dbReference type="SUPFAM" id="SSF56219">
    <property type="entry name" value="DNase I-like"/>
    <property type="match status" value="2"/>
</dbReference>
<keyword evidence="9" id="KW-0464">Manganese</keyword>
<comment type="similarity">
    <text evidence="3">Belongs to the DNA repair enzymes AP/ExoA family.</text>
</comment>
<dbReference type="InterPro" id="IPR005135">
    <property type="entry name" value="Endo/exonuclease/phosphatase"/>
</dbReference>
<gene>
    <name evidence="13" type="ORF">ElyMa_005394600</name>
</gene>
<evidence type="ECO:0000256" key="11">
    <source>
        <dbReference type="SAM" id="MobiDB-lite"/>
    </source>
</evidence>
<feature type="site" description="Transition state stabilizer" evidence="10">
    <location>
        <position position="377"/>
    </location>
</feature>
<accession>A0AAV4EGU1</accession>
<dbReference type="GO" id="GO:0003677">
    <property type="term" value="F:DNA binding"/>
    <property type="evidence" value="ECO:0007669"/>
    <property type="project" value="InterPro"/>
</dbReference>
<dbReference type="GO" id="GO:0008311">
    <property type="term" value="F:double-stranded DNA 3'-5' DNA exonuclease activity"/>
    <property type="evidence" value="ECO:0007669"/>
    <property type="project" value="UniProtKB-EC"/>
</dbReference>
<dbReference type="GO" id="GO:0016829">
    <property type="term" value="F:lyase activity"/>
    <property type="evidence" value="ECO:0007669"/>
    <property type="project" value="UniProtKB-KW"/>
</dbReference>
<proteinExistence type="inferred from homology"/>
<sequence length="1281" mass="144818">MLKNEDSKGSKLVTEQEWRLKRTVSDQDIVKYKALTRHIGATLRVGRRCGELTSAWCLKQKVFQSALGCTGHKLILYPEYTTSTSVITLKLYRAVASVSSIRQPEEQRSFIYCREQLLALSKSFFSTTTMGPKKAAKATKSAKKSKKEEKADTAKKTEKPVKSTSDKKAAEEKNETAKTKQSTQKRKAESPSKDEPKPKLKARVSISETIGDTDFSSTSKSSAGKPPNFKIASWNINGIRAWLDKEGLSYLKAEKPDVLCVQELKCDKSKIPAEAEVEGYTAHWLSGDTEGYSGVGMYYKTKPIKITEGIGIAKHDDEGRCITAEFDKFYLVNTYIPNSGRKLVRLKYRTEQWDVAFRDYLKSLDAKKPVIWCGDLNVNMNSRKDVVNLINEIARSSSLLCNANVIKIILDITQTKGRSSKQKFPYTAIAHSLIATLNFDTKNISLTLLRRKLQTVYLDNYSKLIKNIARNSSDIDSFLRQEFVVPFITEHEESADELNLDNCQQSPVLKSPSPVPTIVKPVCAAVTPVKTRTDCDKCPAAKKLTFSIKKSLDSEKKKVTHFKHLSASVKKDYKVRETRQKAENEELQKRENSDSTDTLMLMKGKMYSSLVRQCIYQQLLCDVPITNCGTLLKNFVAMLLEQNVERVPCAATCSQMAYELGVLSTLQLTEFMLSQKDLCLSWDATSLDLEGEHVNEIHVTANKVECLILDIKHLPGGKSSDYASHIMSALTEAASSYANYKGCRQEEVFHKIRTSISATLTDRAVVNACVTRQLRDELESELIQLNCNVHPLDSVAREVRKMLCQLDRQHDITGHCYGSDGTAANLINAVSVLRNRLHVMFHLAGTLVRHYAILLVFTEDQCTGGGLLRASVMKDLRNERIMMQVWALGICGKVFSGPWMTQFYSSRMSNLEMGPLIQQCVESLQLWLKNPNLLLQPTVDAFGKYLDPEEDPVLAALMEFSHNDNFQVECLREILKGTLAVLNRQLQQFLTGEFVNPAPEILAKTAGAPSHNMCSERNLGCYDRLWRRAPNATVGFLTGKVKCKMNKTLEWLRSKDKADQEKLIGFAVNEAREERVRTFTDKKTLEIEISERKQQVALQRQISKKNTIARQVNKALKSKDASALPCPEAVRDRLQRYIQDPMTAVGLLVLHSTDNAEWYARILNSLPGKFEMGYWTMIETESNIKNPKTNKRNAGFTQEERDSFTETLEAGFIDSFRELHPEEENAYTFWTYMMNCRAKNVGWRLDYFVVSKRFQENICESLIRSKVMGSDHCPIALELAL</sequence>
<dbReference type="PROSITE" id="PS51435">
    <property type="entry name" value="AP_NUCLEASE_F1_4"/>
    <property type="match status" value="2"/>
</dbReference>
<protein>
    <recommendedName>
        <fullName evidence="4">exodeoxyribonuclease III</fullName>
        <ecNumber evidence="4">3.1.11.2</ecNumber>
    </recommendedName>
</protein>
<dbReference type="InterPro" id="IPR020848">
    <property type="entry name" value="AP_endonuclease_F1_CS"/>
</dbReference>
<name>A0AAV4EGU1_9GAST</name>
<dbReference type="PROSITE" id="PS00728">
    <property type="entry name" value="AP_NUCLEASE_F1_3"/>
    <property type="match status" value="1"/>
</dbReference>
<keyword evidence="14" id="KW-1185">Reference proteome</keyword>
<comment type="catalytic activity">
    <reaction evidence="1">
        <text>Exonucleolytic cleavage in the 3'- to 5'-direction to yield nucleoside 5'-phosphates.</text>
        <dbReference type="EC" id="3.1.11.2"/>
    </reaction>
</comment>
<dbReference type="PANTHER" id="PTHR22748:SF6">
    <property type="entry name" value="DNA-(APURINIC OR APYRIMIDINIC SITE) ENDONUCLEASE"/>
    <property type="match status" value="1"/>
</dbReference>
<reference evidence="13 14" key="1">
    <citation type="journal article" date="2021" name="Elife">
        <title>Chloroplast acquisition without the gene transfer in kleptoplastic sea slugs, Plakobranchus ocellatus.</title>
        <authorList>
            <person name="Maeda T."/>
            <person name="Takahashi S."/>
            <person name="Yoshida T."/>
            <person name="Shimamura S."/>
            <person name="Takaki Y."/>
            <person name="Nagai Y."/>
            <person name="Toyoda A."/>
            <person name="Suzuki Y."/>
            <person name="Arimoto A."/>
            <person name="Ishii H."/>
            <person name="Satoh N."/>
            <person name="Nishiyama T."/>
            <person name="Hasebe M."/>
            <person name="Maruyama T."/>
            <person name="Minagawa J."/>
            <person name="Obokata J."/>
            <person name="Shigenobu S."/>
        </authorList>
    </citation>
    <scope>NUCLEOTIDE SEQUENCE [LARGE SCALE GENOMIC DNA]</scope>
</reference>
<dbReference type="InterPro" id="IPR020847">
    <property type="entry name" value="AP_endonuclease_F1_BS"/>
</dbReference>
<evidence type="ECO:0000256" key="6">
    <source>
        <dbReference type="ARBA" id="ARBA00022801"/>
    </source>
</evidence>
<dbReference type="GO" id="GO:0046872">
    <property type="term" value="F:metal ion binding"/>
    <property type="evidence" value="ECO:0007669"/>
    <property type="project" value="UniProtKB-KW"/>
</dbReference>
<dbReference type="Gene3D" id="3.60.10.10">
    <property type="entry name" value="Endonuclease/exonuclease/phosphatase"/>
    <property type="match status" value="2"/>
</dbReference>
<dbReference type="Proteomes" id="UP000762676">
    <property type="component" value="Unassembled WGS sequence"/>
</dbReference>
<dbReference type="GO" id="GO:0003906">
    <property type="term" value="F:DNA-(apurinic or apyrimidinic site) endonuclease activity"/>
    <property type="evidence" value="ECO:0007669"/>
    <property type="project" value="TreeGrafter"/>
</dbReference>
<evidence type="ECO:0000313" key="14">
    <source>
        <dbReference type="Proteomes" id="UP000762676"/>
    </source>
</evidence>
<dbReference type="InterPro" id="IPR036691">
    <property type="entry name" value="Endo/exonu/phosph_ase_sf"/>
</dbReference>
<evidence type="ECO:0000313" key="13">
    <source>
        <dbReference type="EMBL" id="GFR59865.1"/>
    </source>
</evidence>
<feature type="compositionally biased region" description="Basic residues" evidence="11">
    <location>
        <begin position="134"/>
        <end position="145"/>
    </location>
</feature>
<feature type="active site" description="Proton acceptor" evidence="8">
    <location>
        <position position="1272"/>
    </location>
</feature>
<feature type="binding site" evidence="9">
    <location>
        <position position="1272"/>
    </location>
    <ligand>
        <name>Mg(2+)</name>
        <dbReference type="ChEBI" id="CHEBI:18420"/>
        <label>1</label>
    </ligand>
</feature>
<keyword evidence="7 9" id="KW-0460">Magnesium</keyword>
<evidence type="ECO:0000256" key="4">
    <source>
        <dbReference type="ARBA" id="ARBA00012115"/>
    </source>
</evidence>
<feature type="active site" evidence="8">
    <location>
        <position position="335"/>
    </location>
</feature>
<dbReference type="GO" id="GO:0006284">
    <property type="term" value="P:base-excision repair"/>
    <property type="evidence" value="ECO:0007669"/>
    <property type="project" value="TreeGrafter"/>
</dbReference>
<organism evidence="13 14">
    <name type="scientific">Elysia marginata</name>
    <dbReference type="NCBI Taxonomy" id="1093978"/>
    <lineage>
        <taxon>Eukaryota</taxon>
        <taxon>Metazoa</taxon>
        <taxon>Spiralia</taxon>
        <taxon>Lophotrochozoa</taxon>
        <taxon>Mollusca</taxon>
        <taxon>Gastropoda</taxon>
        <taxon>Heterobranchia</taxon>
        <taxon>Euthyneura</taxon>
        <taxon>Panpulmonata</taxon>
        <taxon>Sacoglossa</taxon>
        <taxon>Placobranchoidea</taxon>
        <taxon>Plakobranchidae</taxon>
        <taxon>Elysia</taxon>
    </lineage>
</organism>
<dbReference type="PROSITE" id="PS00726">
    <property type="entry name" value="AP_NUCLEASE_F1_1"/>
    <property type="match status" value="1"/>
</dbReference>
<evidence type="ECO:0000256" key="7">
    <source>
        <dbReference type="ARBA" id="ARBA00022842"/>
    </source>
</evidence>
<dbReference type="EC" id="3.1.11.2" evidence="4"/>
<feature type="binding site" evidence="9">
    <location>
        <position position="263"/>
    </location>
    <ligand>
        <name>Mg(2+)</name>
        <dbReference type="ChEBI" id="CHEBI:18420"/>
        <label>1</label>
    </ligand>
</feature>
<dbReference type="GO" id="GO:0005634">
    <property type="term" value="C:nucleus"/>
    <property type="evidence" value="ECO:0007669"/>
    <property type="project" value="TreeGrafter"/>
</dbReference>
<feature type="region of interest" description="Disordered" evidence="11">
    <location>
        <begin position="131"/>
        <end position="206"/>
    </location>
</feature>
<feature type="domain" description="Endonuclease/exonuclease/phosphatase" evidence="12">
    <location>
        <begin position="232"/>
        <end position="383"/>
    </location>
</feature>
<feature type="compositionally biased region" description="Basic and acidic residues" evidence="11">
    <location>
        <begin position="186"/>
        <end position="198"/>
    </location>
</feature>
<dbReference type="PANTHER" id="PTHR22748">
    <property type="entry name" value="AP ENDONUCLEASE"/>
    <property type="match status" value="1"/>
</dbReference>
<comment type="cofactor">
    <cofactor evidence="9">
        <name>Mg(2+)</name>
        <dbReference type="ChEBI" id="CHEBI:18420"/>
    </cofactor>
    <cofactor evidence="9">
        <name>Mn(2+)</name>
        <dbReference type="ChEBI" id="CHEBI:29035"/>
    </cofactor>
    <text evidence="9">Probably binds two magnesium or manganese ions per subunit.</text>
</comment>
<keyword evidence="5 9" id="KW-0479">Metal-binding</keyword>
<dbReference type="Pfam" id="PF03372">
    <property type="entry name" value="Exo_endo_phos"/>
    <property type="match status" value="1"/>
</dbReference>
<dbReference type="GO" id="GO:0008081">
    <property type="term" value="F:phosphoric diester hydrolase activity"/>
    <property type="evidence" value="ECO:0007669"/>
    <property type="project" value="TreeGrafter"/>
</dbReference>
<feature type="site" description="Important for catalytic activity" evidence="10">
    <location>
        <position position="1246"/>
    </location>
</feature>
<dbReference type="InterPro" id="IPR004808">
    <property type="entry name" value="AP_endonuc_1"/>
</dbReference>
<feature type="binding site" evidence="9">
    <location>
        <position position="235"/>
    </location>
    <ligand>
        <name>Mg(2+)</name>
        <dbReference type="ChEBI" id="CHEBI:18420"/>
        <label>1</label>
    </ligand>
</feature>
<evidence type="ECO:0000259" key="12">
    <source>
        <dbReference type="Pfam" id="PF03372"/>
    </source>
</evidence>
<evidence type="ECO:0000256" key="1">
    <source>
        <dbReference type="ARBA" id="ARBA00000493"/>
    </source>
</evidence>
<feature type="binding site" evidence="9">
    <location>
        <position position="377"/>
    </location>
    <ligand>
        <name>Mg(2+)</name>
        <dbReference type="ChEBI" id="CHEBI:18420"/>
        <label>1</label>
    </ligand>
</feature>
<evidence type="ECO:0000256" key="2">
    <source>
        <dbReference type="ARBA" id="ARBA00001936"/>
    </source>
</evidence>
<keyword evidence="6" id="KW-0378">Hydrolase</keyword>
<evidence type="ECO:0000256" key="3">
    <source>
        <dbReference type="ARBA" id="ARBA00007092"/>
    </source>
</evidence>
<comment type="cofactor">
    <cofactor evidence="2">
        <name>Mn(2+)</name>
        <dbReference type="ChEBI" id="CHEBI:29035"/>
    </cofactor>
</comment>
<feature type="active site" description="Proton donor/acceptor" evidence="8">
    <location>
        <position position="375"/>
    </location>
</feature>
<keyword evidence="13" id="KW-0456">Lyase</keyword>
<feature type="site" description="Interaction with DNA substrate" evidence="10">
    <location>
        <position position="1272"/>
    </location>
</feature>
<dbReference type="NCBIfam" id="TIGR00633">
    <property type="entry name" value="xth"/>
    <property type="match status" value="2"/>
</dbReference>
<comment type="caution">
    <text evidence="13">The sequence shown here is derived from an EMBL/GenBank/DDBJ whole genome shotgun (WGS) entry which is preliminary data.</text>
</comment>
<feature type="binding site" evidence="9">
    <location>
        <position position="1271"/>
    </location>
    <ligand>
        <name>Mg(2+)</name>
        <dbReference type="ChEBI" id="CHEBI:18420"/>
        <label>1</label>
    </ligand>
</feature>
<evidence type="ECO:0000256" key="8">
    <source>
        <dbReference type="PIRSR" id="PIRSR604808-1"/>
    </source>
</evidence>
<evidence type="ECO:0000256" key="9">
    <source>
        <dbReference type="PIRSR" id="PIRSR604808-2"/>
    </source>
</evidence>
<dbReference type="EMBL" id="BMAT01010742">
    <property type="protein sequence ID" value="GFR59865.1"/>
    <property type="molecule type" value="Genomic_DNA"/>
</dbReference>
<dbReference type="CDD" id="cd09087">
    <property type="entry name" value="Ape1-like_AP-endo"/>
    <property type="match status" value="1"/>
</dbReference>
<feature type="compositionally biased region" description="Basic and acidic residues" evidence="11">
    <location>
        <begin position="146"/>
        <end position="178"/>
    </location>
</feature>
<evidence type="ECO:0000256" key="5">
    <source>
        <dbReference type="ARBA" id="ARBA00022723"/>
    </source>
</evidence>
<feature type="binding site" evidence="9">
    <location>
        <position position="375"/>
    </location>
    <ligand>
        <name>Mg(2+)</name>
        <dbReference type="ChEBI" id="CHEBI:18420"/>
        <label>1</label>
    </ligand>
</feature>